<dbReference type="GO" id="GO:0010340">
    <property type="term" value="F:carboxyl-O-methyltransferase activity"/>
    <property type="evidence" value="ECO:0007669"/>
    <property type="project" value="UniProtKB-UniRule"/>
</dbReference>
<dbReference type="EMBL" id="JJRY01000022">
    <property type="protein sequence ID" value="KEF36811.1"/>
    <property type="molecule type" value="Genomic_DNA"/>
</dbReference>
<keyword evidence="3 5" id="KW-0949">S-adenosyl-L-methionine</keyword>
<name>A0A072NH06_SCHAZ</name>
<evidence type="ECO:0000256" key="1">
    <source>
        <dbReference type="ARBA" id="ARBA00022603"/>
    </source>
</evidence>
<accession>A0A072NH06</accession>
<dbReference type="EC" id="2.1.1.197" evidence="5"/>
<comment type="function">
    <text evidence="5">Converts the free carboxyl group of a malonyl-thioester to its methyl ester by transfer of a methyl group from S-adenosyl-L-methionine (SAM). It allows to synthesize pimeloyl-ACP via the fatty acid synthetic pathway.</text>
</comment>
<dbReference type="SUPFAM" id="SSF53335">
    <property type="entry name" value="S-adenosyl-L-methionine-dependent methyltransferases"/>
    <property type="match status" value="1"/>
</dbReference>
<comment type="similarity">
    <text evidence="5">Belongs to the methyltransferase superfamily.</text>
</comment>
<dbReference type="GO" id="GO:0032259">
    <property type="term" value="P:methylation"/>
    <property type="evidence" value="ECO:0007669"/>
    <property type="project" value="UniProtKB-KW"/>
</dbReference>
<evidence type="ECO:0000313" key="8">
    <source>
        <dbReference type="Proteomes" id="UP000027936"/>
    </source>
</evidence>
<dbReference type="RefSeq" id="WP_035197730.1">
    <property type="nucleotide sequence ID" value="NZ_JJRY01000022.1"/>
</dbReference>
<gene>
    <name evidence="5" type="primary">bioC</name>
    <name evidence="7" type="ORF">M670_04063</name>
</gene>
<dbReference type="AlphaFoldDB" id="A0A072NH06"/>
<dbReference type="InterPro" id="IPR011814">
    <property type="entry name" value="BioC"/>
</dbReference>
<dbReference type="Gene3D" id="3.40.50.150">
    <property type="entry name" value="Vaccinia Virus protein VP39"/>
    <property type="match status" value="1"/>
</dbReference>
<evidence type="ECO:0000256" key="5">
    <source>
        <dbReference type="HAMAP-Rule" id="MF_00835"/>
    </source>
</evidence>
<proteinExistence type="inferred from homology"/>
<dbReference type="Pfam" id="PF13649">
    <property type="entry name" value="Methyltransf_25"/>
    <property type="match status" value="1"/>
</dbReference>
<reference evidence="7 8" key="1">
    <citation type="submission" date="2014-04" db="EMBL/GenBank/DDBJ databases">
        <title>Draft genome sequence of Bacillus azotoformans MEV2011, a (co-) denitrifying strain unable to grow in the presence of oxygen.</title>
        <authorList>
            <person name="Nielsen M."/>
            <person name="Schreiber L."/>
            <person name="Finster K."/>
            <person name="Schramm A."/>
        </authorList>
    </citation>
    <scope>NUCLEOTIDE SEQUENCE [LARGE SCALE GENOMIC DNA]</scope>
    <source>
        <strain evidence="7 8">MEV2011</strain>
    </source>
</reference>
<keyword evidence="1 5" id="KW-0489">Methyltransferase</keyword>
<dbReference type="OrthoDB" id="9760689at2"/>
<comment type="pathway">
    <text evidence="5">Cofactor biosynthesis; biotin biosynthesis.</text>
</comment>
<evidence type="ECO:0000256" key="2">
    <source>
        <dbReference type="ARBA" id="ARBA00022679"/>
    </source>
</evidence>
<dbReference type="GO" id="GO:0009102">
    <property type="term" value="P:biotin biosynthetic process"/>
    <property type="evidence" value="ECO:0007669"/>
    <property type="project" value="UniProtKB-UniRule"/>
</dbReference>
<comment type="catalytic activity">
    <reaction evidence="5">
        <text>malonyl-[ACP] + S-adenosyl-L-methionine = malonyl-[ACP] methyl ester + S-adenosyl-L-homocysteine</text>
        <dbReference type="Rhea" id="RHEA:17105"/>
        <dbReference type="Rhea" id="RHEA-COMP:9623"/>
        <dbReference type="Rhea" id="RHEA-COMP:9954"/>
        <dbReference type="ChEBI" id="CHEBI:57856"/>
        <dbReference type="ChEBI" id="CHEBI:59789"/>
        <dbReference type="ChEBI" id="CHEBI:78449"/>
        <dbReference type="ChEBI" id="CHEBI:78845"/>
        <dbReference type="EC" id="2.1.1.197"/>
    </reaction>
</comment>
<dbReference type="InterPro" id="IPR041698">
    <property type="entry name" value="Methyltransf_25"/>
</dbReference>
<dbReference type="PATRIC" id="fig|1348973.3.peg.3949"/>
<dbReference type="InterPro" id="IPR029063">
    <property type="entry name" value="SAM-dependent_MTases_sf"/>
</dbReference>
<evidence type="ECO:0000256" key="3">
    <source>
        <dbReference type="ARBA" id="ARBA00022691"/>
    </source>
</evidence>
<dbReference type="GO" id="GO:0102130">
    <property type="term" value="F:malonyl-CoA methyltransferase activity"/>
    <property type="evidence" value="ECO:0007669"/>
    <property type="project" value="UniProtKB-EC"/>
</dbReference>
<dbReference type="PANTHER" id="PTHR43861">
    <property type="entry name" value="TRANS-ACONITATE 2-METHYLTRANSFERASE-RELATED"/>
    <property type="match status" value="1"/>
</dbReference>
<dbReference type="UniPathway" id="UPA00078"/>
<feature type="domain" description="Methyltransferase" evidence="6">
    <location>
        <begin position="49"/>
        <end position="140"/>
    </location>
</feature>
<dbReference type="HAMAP" id="MF_00835">
    <property type="entry name" value="BioC"/>
    <property type="match status" value="1"/>
</dbReference>
<dbReference type="Proteomes" id="UP000027936">
    <property type="component" value="Unassembled WGS sequence"/>
</dbReference>
<keyword evidence="2 5" id="KW-0808">Transferase</keyword>
<dbReference type="NCBIfam" id="TIGR02072">
    <property type="entry name" value="BioC"/>
    <property type="match status" value="1"/>
</dbReference>
<evidence type="ECO:0000259" key="6">
    <source>
        <dbReference type="Pfam" id="PF13649"/>
    </source>
</evidence>
<organism evidence="7 8">
    <name type="scientific">Schinkia azotoformans MEV2011</name>
    <dbReference type="NCBI Taxonomy" id="1348973"/>
    <lineage>
        <taxon>Bacteria</taxon>
        <taxon>Bacillati</taxon>
        <taxon>Bacillota</taxon>
        <taxon>Bacilli</taxon>
        <taxon>Bacillales</taxon>
        <taxon>Bacillaceae</taxon>
        <taxon>Calidifontibacillus/Schinkia group</taxon>
        <taxon>Schinkia</taxon>
    </lineage>
</organism>
<protein>
    <recommendedName>
        <fullName evidence="5">Malonyl-[acyl-carrier protein] O-methyltransferase</fullName>
        <shortName evidence="5">Malonyl-ACP O-methyltransferase</shortName>
        <ecNumber evidence="5">2.1.1.197</ecNumber>
    </recommendedName>
    <alternativeName>
        <fullName evidence="5">Biotin synthesis protein BioC</fullName>
    </alternativeName>
</protein>
<comment type="caution">
    <text evidence="7">The sequence shown here is derived from an EMBL/GenBank/DDBJ whole genome shotgun (WGS) entry which is preliminary data.</text>
</comment>
<evidence type="ECO:0000256" key="4">
    <source>
        <dbReference type="ARBA" id="ARBA00022756"/>
    </source>
</evidence>
<sequence length="271" mass="31376">MINKALLQKRFTKQALSYDEFANVQKKMAHHLLMLLKDVHLGEQGVIRILEIGCGTGYLTERLLQRYPHCQITAVDFAPGMIETARKKVNDQRATFICGDAEEMEFNHSYHLIISNATFQWFNQLEITIRKLFEALHTGGKIYFSTFGNLTFHELHSSFKQAQEQLLTTKKHTLGQSFFSLDVLAYICKSSLESYPIQMKYEEIHEIETFATVRDFLTSIKKIGANNSNQEAYCMNPSLFKEMIRNYECNYRIGNSIKATYHCLYFSVSSE</sequence>
<dbReference type="CDD" id="cd02440">
    <property type="entry name" value="AdoMet_MTases"/>
    <property type="match status" value="1"/>
</dbReference>
<keyword evidence="4 5" id="KW-0093">Biotin biosynthesis</keyword>
<evidence type="ECO:0000313" key="7">
    <source>
        <dbReference type="EMBL" id="KEF36811.1"/>
    </source>
</evidence>